<sequence length="634" mass="73159">MAMEDSHVTNQLEREENLIAAARHIVRALGSNKKLTSDAKKILADLGSRLSSMTKPSDMEEEEEGDVEEEEEGVRAIKDRLNAIEEKIMKWEKDESMIWDSRPDEASEYLNAADDARRLIERLESMQLSKENEEYKCLLRAYNVLQTAMARIEEEFKNLIIQNRQPFEPEYVSFRSSEEDVNDESSIVSLGDESIEESLQRDSVSRPSEEHTIDLVHPDVIPELRCIAELMFASNYDQECSHAYTTVRREALDECLYILDMERLSIEDVLRMDWGTLNSKIKRWVWAVKIFVRVYLASEKWLSDQIFGEGEPISIVCFVDASKTSILQLLNFSEAMSIGPHQPEKLFRILHMYEVLADLMPDLNALYPDEVGSSVRTECHEVLKRLGDCVRATFIEFENAIASNASSTPFVGGGIHPLTRYVMNYMRTLTDCSETLNLVLKDPDDEDVISLSPDMSPDTEEDSKSPGSPGRFSSMVLHFQSVASILECNLEEKSKLYREAPFQHLFLMNNIHYMAEKVKGSELRLIYGDEWIRRRNWKFQQHAMNYERASWSSILSLLKDEGIQTPGTTSISRNLLKERLRSFYLAFEDVYRIQTAWLIPDVQLREDLHISISLKISLRDRPNRCKIPTRDDSR</sequence>
<evidence type="ECO:0000313" key="1">
    <source>
        <dbReference type="EMBL" id="KAI4352468.1"/>
    </source>
</evidence>
<accession>A0ACB9PVK4</accession>
<reference evidence="1 2" key="1">
    <citation type="journal article" date="2022" name="DNA Res.">
        <title>Chromosomal-level genome assembly of the orchid tree Bauhinia variegata (Leguminosae; Cercidoideae) supports the allotetraploid origin hypothesis of Bauhinia.</title>
        <authorList>
            <person name="Zhong Y."/>
            <person name="Chen Y."/>
            <person name="Zheng D."/>
            <person name="Pang J."/>
            <person name="Liu Y."/>
            <person name="Luo S."/>
            <person name="Meng S."/>
            <person name="Qian L."/>
            <person name="Wei D."/>
            <person name="Dai S."/>
            <person name="Zhou R."/>
        </authorList>
    </citation>
    <scope>NUCLEOTIDE SEQUENCE [LARGE SCALE GENOMIC DNA]</scope>
    <source>
        <strain evidence="1">BV-YZ2020</strain>
    </source>
</reference>
<proteinExistence type="predicted"/>
<protein>
    <submittedName>
        <fullName evidence="1">Uncharacterized protein</fullName>
    </submittedName>
</protein>
<dbReference type="Proteomes" id="UP000828941">
    <property type="component" value="Chromosome 3"/>
</dbReference>
<gene>
    <name evidence="1" type="ORF">L6164_006718</name>
</gene>
<name>A0ACB9PVK4_BAUVA</name>
<evidence type="ECO:0000313" key="2">
    <source>
        <dbReference type="Proteomes" id="UP000828941"/>
    </source>
</evidence>
<dbReference type="EMBL" id="CM039428">
    <property type="protein sequence ID" value="KAI4352468.1"/>
    <property type="molecule type" value="Genomic_DNA"/>
</dbReference>
<organism evidence="1 2">
    <name type="scientific">Bauhinia variegata</name>
    <name type="common">Purple orchid tree</name>
    <name type="synonym">Phanera variegata</name>
    <dbReference type="NCBI Taxonomy" id="167791"/>
    <lineage>
        <taxon>Eukaryota</taxon>
        <taxon>Viridiplantae</taxon>
        <taxon>Streptophyta</taxon>
        <taxon>Embryophyta</taxon>
        <taxon>Tracheophyta</taxon>
        <taxon>Spermatophyta</taxon>
        <taxon>Magnoliopsida</taxon>
        <taxon>eudicotyledons</taxon>
        <taxon>Gunneridae</taxon>
        <taxon>Pentapetalae</taxon>
        <taxon>rosids</taxon>
        <taxon>fabids</taxon>
        <taxon>Fabales</taxon>
        <taxon>Fabaceae</taxon>
        <taxon>Cercidoideae</taxon>
        <taxon>Cercideae</taxon>
        <taxon>Bauhiniinae</taxon>
        <taxon>Bauhinia</taxon>
    </lineage>
</organism>
<comment type="caution">
    <text evidence="1">The sequence shown here is derived from an EMBL/GenBank/DDBJ whole genome shotgun (WGS) entry which is preliminary data.</text>
</comment>
<keyword evidence="2" id="KW-1185">Reference proteome</keyword>